<dbReference type="EMBL" id="LT670817">
    <property type="protein sequence ID" value="SHH67630.1"/>
    <property type="molecule type" value="Genomic_DNA"/>
</dbReference>
<dbReference type="Proteomes" id="UP000189796">
    <property type="component" value="Chromosome I"/>
</dbReference>
<name>A0A1M5UXH0_9BRAD</name>
<gene>
    <name evidence="1" type="ORF">SAMN05443248_5644</name>
</gene>
<protein>
    <submittedName>
        <fullName evidence="1">Uncharacterized protein</fullName>
    </submittedName>
</protein>
<sequence>MVTIAAIYQPELIELMKSVLDEAATILPKTRQTPATKVKLASRILAAAARGERDPIQLRIAALLEPVDE</sequence>
<proteinExistence type="predicted"/>
<evidence type="ECO:0000313" key="1">
    <source>
        <dbReference type="EMBL" id="SHH67630.1"/>
    </source>
</evidence>
<evidence type="ECO:0000313" key="2">
    <source>
        <dbReference type="Proteomes" id="UP000189796"/>
    </source>
</evidence>
<dbReference type="AlphaFoldDB" id="A0A1M5UXH0"/>
<organism evidence="1 2">
    <name type="scientific">Bradyrhizobium erythrophlei</name>
    <dbReference type="NCBI Taxonomy" id="1437360"/>
    <lineage>
        <taxon>Bacteria</taxon>
        <taxon>Pseudomonadati</taxon>
        <taxon>Pseudomonadota</taxon>
        <taxon>Alphaproteobacteria</taxon>
        <taxon>Hyphomicrobiales</taxon>
        <taxon>Nitrobacteraceae</taxon>
        <taxon>Bradyrhizobium</taxon>
    </lineage>
</organism>
<reference evidence="1 2" key="1">
    <citation type="submission" date="2016-11" db="EMBL/GenBank/DDBJ databases">
        <authorList>
            <person name="Jaros S."/>
            <person name="Januszkiewicz K."/>
            <person name="Wedrychowicz H."/>
        </authorList>
    </citation>
    <scope>NUCLEOTIDE SEQUENCE [LARGE SCALE GENOMIC DNA]</scope>
    <source>
        <strain evidence="1 2">GAS138</strain>
    </source>
</reference>
<accession>A0A1M5UXH0</accession>